<dbReference type="Pfam" id="PF02892">
    <property type="entry name" value="zf-BED"/>
    <property type="match status" value="1"/>
</dbReference>
<dbReference type="InterPro" id="IPR036236">
    <property type="entry name" value="Znf_C2H2_sf"/>
</dbReference>
<dbReference type="Proteomes" id="UP000326759">
    <property type="component" value="Unassembled WGS sequence"/>
</dbReference>
<evidence type="ECO:0000256" key="1">
    <source>
        <dbReference type="ARBA" id="ARBA00022723"/>
    </source>
</evidence>
<keyword evidence="1" id="KW-0479">Metal-binding</keyword>
<evidence type="ECO:0000313" key="7">
    <source>
        <dbReference type="Proteomes" id="UP000326759"/>
    </source>
</evidence>
<dbReference type="GO" id="GO:0008270">
    <property type="term" value="F:zinc ion binding"/>
    <property type="evidence" value="ECO:0007669"/>
    <property type="project" value="UniProtKB-KW"/>
</dbReference>
<dbReference type="PROSITE" id="PS50808">
    <property type="entry name" value="ZF_BED"/>
    <property type="match status" value="1"/>
</dbReference>
<comment type="caution">
    <text evidence="6">The sequence shown here is derived from an EMBL/GenBank/DDBJ whole genome shotgun (WGS) entry which is preliminary data.</text>
</comment>
<keyword evidence="7" id="KW-1185">Reference proteome</keyword>
<feature type="domain" description="BED-type" evidence="5">
    <location>
        <begin position="112"/>
        <end position="162"/>
    </location>
</feature>
<dbReference type="SUPFAM" id="SSF57667">
    <property type="entry name" value="beta-beta-alpha zinc fingers"/>
    <property type="match status" value="1"/>
</dbReference>
<dbReference type="GO" id="GO:0003677">
    <property type="term" value="F:DNA binding"/>
    <property type="evidence" value="ECO:0007669"/>
    <property type="project" value="InterPro"/>
</dbReference>
<dbReference type="InterPro" id="IPR003656">
    <property type="entry name" value="Znf_BED"/>
</dbReference>
<dbReference type="OrthoDB" id="10043784at2759"/>
<dbReference type="SMART" id="SM00614">
    <property type="entry name" value="ZnF_BED"/>
    <property type="match status" value="1"/>
</dbReference>
<evidence type="ECO:0000256" key="3">
    <source>
        <dbReference type="ARBA" id="ARBA00022833"/>
    </source>
</evidence>
<gene>
    <name evidence="6" type="ORF">Anas_03343</name>
</gene>
<protein>
    <recommendedName>
        <fullName evidence="5">BED-type domain-containing protein</fullName>
    </recommendedName>
</protein>
<keyword evidence="2 4" id="KW-0863">Zinc-finger</keyword>
<dbReference type="AlphaFoldDB" id="A0A5N5T9N5"/>
<evidence type="ECO:0000313" key="6">
    <source>
        <dbReference type="EMBL" id="KAB7503316.1"/>
    </source>
</evidence>
<name>A0A5N5T9N5_9CRUS</name>
<proteinExistence type="predicted"/>
<reference evidence="6 7" key="1">
    <citation type="journal article" date="2019" name="PLoS Biol.">
        <title>Sex chromosomes control vertical transmission of feminizing Wolbachia symbionts in an isopod.</title>
        <authorList>
            <person name="Becking T."/>
            <person name="Chebbi M.A."/>
            <person name="Giraud I."/>
            <person name="Moumen B."/>
            <person name="Laverre T."/>
            <person name="Caubet Y."/>
            <person name="Peccoud J."/>
            <person name="Gilbert C."/>
            <person name="Cordaux R."/>
        </authorList>
    </citation>
    <scope>NUCLEOTIDE SEQUENCE [LARGE SCALE GENOMIC DNA]</scope>
    <source>
        <strain evidence="6">ANa2</strain>
        <tissue evidence="6">Whole body excluding digestive tract and cuticle</tissue>
    </source>
</reference>
<evidence type="ECO:0000259" key="5">
    <source>
        <dbReference type="PROSITE" id="PS50808"/>
    </source>
</evidence>
<evidence type="ECO:0000256" key="4">
    <source>
        <dbReference type="PROSITE-ProRule" id="PRU00027"/>
    </source>
</evidence>
<sequence length="287" mass="33509">MPAVQKYRKAWEQLPELCDWLCEIPEEPVRAYCNVCKIKLQAHKSSLLDHKKTARHMYGEQKQEDPLQVSQSDILHTTHMLDSFPDAVNHFISDTKEHAALSAIKKELPVAQRTSLIWKHFTKLSKTESSCNLCSRVYKSSGNTTNLRKHLQYNHHEVFRTLLNTREEAFNMWIAEQKKKGWNKHDYGLDLFGKCVAAQMKKLPEEQAIKLTIEIQKMIGEARLQEIEEQKMVPSINIEEKEFQVQYVDEDQKMHQNIEMQPNDFHVQYVNEDYVNGGQIVIVSADE</sequence>
<keyword evidence="3" id="KW-0862">Zinc</keyword>
<dbReference type="EMBL" id="SEYY01005390">
    <property type="protein sequence ID" value="KAB7503316.1"/>
    <property type="molecule type" value="Genomic_DNA"/>
</dbReference>
<accession>A0A5N5T9N5</accession>
<evidence type="ECO:0000256" key="2">
    <source>
        <dbReference type="ARBA" id="ARBA00022771"/>
    </source>
</evidence>
<organism evidence="6 7">
    <name type="scientific">Armadillidium nasatum</name>
    <dbReference type="NCBI Taxonomy" id="96803"/>
    <lineage>
        <taxon>Eukaryota</taxon>
        <taxon>Metazoa</taxon>
        <taxon>Ecdysozoa</taxon>
        <taxon>Arthropoda</taxon>
        <taxon>Crustacea</taxon>
        <taxon>Multicrustacea</taxon>
        <taxon>Malacostraca</taxon>
        <taxon>Eumalacostraca</taxon>
        <taxon>Peracarida</taxon>
        <taxon>Isopoda</taxon>
        <taxon>Oniscidea</taxon>
        <taxon>Crinocheta</taxon>
        <taxon>Armadillidiidae</taxon>
        <taxon>Armadillidium</taxon>
    </lineage>
</organism>